<protein>
    <submittedName>
        <fullName evidence="2">Phage holin family protein</fullName>
    </submittedName>
</protein>
<proteinExistence type="predicted"/>
<dbReference type="PANTHER" id="PTHR37309:SF1">
    <property type="entry name" value="SLR0284 PROTEIN"/>
    <property type="match status" value="1"/>
</dbReference>
<evidence type="ECO:0000313" key="3">
    <source>
        <dbReference type="Proteomes" id="UP001597427"/>
    </source>
</evidence>
<dbReference type="InterPro" id="IPR007165">
    <property type="entry name" value="Phage_holin_4_2"/>
</dbReference>
<keyword evidence="1" id="KW-1133">Transmembrane helix</keyword>
<feature type="transmembrane region" description="Helical" evidence="1">
    <location>
        <begin position="7"/>
        <end position="24"/>
    </location>
</feature>
<organism evidence="2 3">
    <name type="scientific">Enterococcus camelliae</name>
    <dbReference type="NCBI Taxonomy" id="453959"/>
    <lineage>
        <taxon>Bacteria</taxon>
        <taxon>Bacillati</taxon>
        <taxon>Bacillota</taxon>
        <taxon>Bacilli</taxon>
        <taxon>Lactobacillales</taxon>
        <taxon>Enterococcaceae</taxon>
        <taxon>Enterococcus</taxon>
    </lineage>
</organism>
<dbReference type="RefSeq" id="WP_379981833.1">
    <property type="nucleotide sequence ID" value="NZ_JBHUMO010000051.1"/>
</dbReference>
<accession>A0ABW5TLB0</accession>
<keyword evidence="1" id="KW-0472">Membrane</keyword>
<feature type="transmembrane region" description="Helical" evidence="1">
    <location>
        <begin position="54"/>
        <end position="75"/>
    </location>
</feature>
<dbReference type="Proteomes" id="UP001597427">
    <property type="component" value="Unassembled WGS sequence"/>
</dbReference>
<evidence type="ECO:0000313" key="2">
    <source>
        <dbReference type="EMBL" id="MFD2729458.1"/>
    </source>
</evidence>
<keyword evidence="1" id="KW-0812">Transmembrane</keyword>
<keyword evidence="3" id="KW-1185">Reference proteome</keyword>
<dbReference type="PANTHER" id="PTHR37309">
    <property type="entry name" value="SLR0284 PROTEIN"/>
    <property type="match status" value="1"/>
</dbReference>
<evidence type="ECO:0000256" key="1">
    <source>
        <dbReference type="SAM" id="Phobius"/>
    </source>
</evidence>
<dbReference type="EMBL" id="JBHUMO010000051">
    <property type="protein sequence ID" value="MFD2729458.1"/>
    <property type="molecule type" value="Genomic_DNA"/>
</dbReference>
<gene>
    <name evidence="2" type="ORF">ACFSR0_08485</name>
</gene>
<name>A0ABW5TLB0_9ENTE</name>
<comment type="caution">
    <text evidence="2">The sequence shown here is derived from an EMBL/GenBank/DDBJ whole genome shotgun (WGS) entry which is preliminary data.</text>
</comment>
<feature type="transmembrane region" description="Helical" evidence="1">
    <location>
        <begin position="87"/>
        <end position="109"/>
    </location>
</feature>
<feature type="transmembrane region" description="Helical" evidence="1">
    <location>
        <begin position="30"/>
        <end position="47"/>
    </location>
</feature>
<reference evidence="3" key="1">
    <citation type="journal article" date="2019" name="Int. J. Syst. Evol. Microbiol.">
        <title>The Global Catalogue of Microorganisms (GCM) 10K type strain sequencing project: providing services to taxonomists for standard genome sequencing and annotation.</title>
        <authorList>
            <consortium name="The Broad Institute Genomics Platform"/>
            <consortium name="The Broad Institute Genome Sequencing Center for Infectious Disease"/>
            <person name="Wu L."/>
            <person name="Ma J."/>
        </authorList>
    </citation>
    <scope>NUCLEOTIDE SEQUENCE [LARGE SCALE GENOMIC DNA]</scope>
    <source>
        <strain evidence="3">TISTR 932</strain>
    </source>
</reference>
<sequence length="119" mass="13022">MTYLQRLVMNMLTFISLSVLLPQMIHVESILTALVASFILSILNAIIRPILSILAFPLTLLTLGLFTFVVNAAMLQMTASVMGGSRFGFSSFGASILIAVVMSIINMIVTEHQLEKMNT</sequence>
<dbReference type="Pfam" id="PF04020">
    <property type="entry name" value="Phage_holin_4_2"/>
    <property type="match status" value="1"/>
</dbReference>